<feature type="compositionally biased region" description="Basic and acidic residues" evidence="2">
    <location>
        <begin position="201"/>
        <end position="211"/>
    </location>
</feature>
<dbReference type="GO" id="GO:0016787">
    <property type="term" value="F:hydrolase activity"/>
    <property type="evidence" value="ECO:0007669"/>
    <property type="project" value="UniProtKB-KW"/>
</dbReference>
<dbReference type="InterPro" id="IPR020084">
    <property type="entry name" value="NUDIX_hydrolase_CS"/>
</dbReference>
<proteinExistence type="predicted"/>
<dbReference type="InterPro" id="IPR000086">
    <property type="entry name" value="NUDIX_hydrolase_dom"/>
</dbReference>
<dbReference type="InterPro" id="IPR015797">
    <property type="entry name" value="NUDIX_hydrolase-like_dom_sf"/>
</dbReference>
<protein>
    <submittedName>
        <fullName evidence="4">8-oxo-dGTP pyrophosphatase MutT (NUDIX family)</fullName>
    </submittedName>
</protein>
<dbReference type="PROSITE" id="PS00893">
    <property type="entry name" value="NUDIX_BOX"/>
    <property type="match status" value="1"/>
</dbReference>
<dbReference type="Gene3D" id="3.90.79.10">
    <property type="entry name" value="Nucleoside Triphosphate Pyrophosphohydrolase"/>
    <property type="match status" value="1"/>
</dbReference>
<evidence type="ECO:0000256" key="1">
    <source>
        <dbReference type="ARBA" id="ARBA00022801"/>
    </source>
</evidence>
<evidence type="ECO:0000259" key="3">
    <source>
        <dbReference type="PROSITE" id="PS51462"/>
    </source>
</evidence>
<comment type="caution">
    <text evidence="4">The sequence shown here is derived from an EMBL/GenBank/DDBJ whole genome shotgun (WGS) entry which is preliminary data.</text>
</comment>
<feature type="domain" description="Nudix hydrolase" evidence="3">
    <location>
        <begin position="28"/>
        <end position="155"/>
    </location>
</feature>
<accession>A0A9X2GDW8</accession>
<sequence length="286" mass="32653">MGEMVERVDELDRVLGVVDRAEAERRRWLHRIATTICRDPMRRILVLRRAERHPRFPGRYDVMVGGAVGVGESYEDAAARELSEELGAGVPVRFMFTFLCRDGVSPVWFGVHEAVITEPLVPDPSEIAWHAWLTEPELREVVDRWAFVPGGREALRRYRGVREWGPAGRLRRGHMAHVALRRTVAELGRRDPGRRAHRGQPGHDRRAESVPHHRHHHPGAPVRRLPRDPRPRSGTIRTVTVIFGYRCPNRTSTPGSRWKAALRKAATRIVPVTSPRAGTPMTWTRQ</sequence>
<keyword evidence="5" id="KW-1185">Reference proteome</keyword>
<dbReference type="PROSITE" id="PS51462">
    <property type="entry name" value="NUDIX"/>
    <property type="match status" value="1"/>
</dbReference>
<evidence type="ECO:0000256" key="2">
    <source>
        <dbReference type="SAM" id="MobiDB-lite"/>
    </source>
</evidence>
<gene>
    <name evidence="4" type="ORF">HD597_004086</name>
</gene>
<dbReference type="Pfam" id="PF00293">
    <property type="entry name" value="NUDIX"/>
    <property type="match status" value="1"/>
</dbReference>
<dbReference type="Proteomes" id="UP001139648">
    <property type="component" value="Unassembled WGS sequence"/>
</dbReference>
<dbReference type="EMBL" id="JAMZEB010000002">
    <property type="protein sequence ID" value="MCP2357066.1"/>
    <property type="molecule type" value="Genomic_DNA"/>
</dbReference>
<keyword evidence="1" id="KW-0378">Hydrolase</keyword>
<reference evidence="4" key="1">
    <citation type="submission" date="2022-06" db="EMBL/GenBank/DDBJ databases">
        <title>Sequencing the genomes of 1000 actinobacteria strains.</title>
        <authorList>
            <person name="Klenk H.-P."/>
        </authorList>
    </citation>
    <scope>NUCLEOTIDE SEQUENCE</scope>
    <source>
        <strain evidence="4">DSM 46694</strain>
    </source>
</reference>
<evidence type="ECO:0000313" key="5">
    <source>
        <dbReference type="Proteomes" id="UP001139648"/>
    </source>
</evidence>
<dbReference type="PANTHER" id="PTHR10885">
    <property type="entry name" value="ISOPENTENYL-DIPHOSPHATE DELTA-ISOMERASE"/>
    <property type="match status" value="1"/>
</dbReference>
<name>A0A9X2GDW8_9ACTN</name>
<dbReference type="CDD" id="cd04697">
    <property type="entry name" value="NUDIX_Hydrolase"/>
    <property type="match status" value="1"/>
</dbReference>
<dbReference type="AlphaFoldDB" id="A0A9X2GDW8"/>
<feature type="region of interest" description="Disordered" evidence="2">
    <location>
        <begin position="186"/>
        <end position="236"/>
    </location>
</feature>
<organism evidence="4 5">
    <name type="scientific">Nonomuraea thailandensis</name>
    <dbReference type="NCBI Taxonomy" id="1188745"/>
    <lineage>
        <taxon>Bacteria</taxon>
        <taxon>Bacillati</taxon>
        <taxon>Actinomycetota</taxon>
        <taxon>Actinomycetes</taxon>
        <taxon>Streptosporangiales</taxon>
        <taxon>Streptosporangiaceae</taxon>
        <taxon>Nonomuraea</taxon>
    </lineage>
</organism>
<evidence type="ECO:0000313" key="4">
    <source>
        <dbReference type="EMBL" id="MCP2357066.1"/>
    </source>
</evidence>
<dbReference type="PANTHER" id="PTHR10885:SF0">
    <property type="entry name" value="ISOPENTENYL-DIPHOSPHATE DELTA-ISOMERASE"/>
    <property type="match status" value="1"/>
</dbReference>
<dbReference type="SUPFAM" id="SSF55811">
    <property type="entry name" value="Nudix"/>
    <property type="match status" value="1"/>
</dbReference>